<keyword evidence="2" id="KW-0812">Transmembrane</keyword>
<dbReference type="PANTHER" id="PTHR46730">
    <property type="entry name" value="POLYCYSTIN-1"/>
    <property type="match status" value="1"/>
</dbReference>
<sequence>MKNIIVNKFKQIVFCLFITVMVGCSDDEHVPMTPTADFSAEMNELDVSFTSNTSYAVALEWDFGDGETSTKVNPTHTYASEGDYSVVLKAIGEVGTSTEVATRTITVEQTNPTANFTYEVDNTTITFINTSERAVSYTWDFGDGETSTEENPVHTYAEAGEYSVTLTTIGVVDGSIPATYTTTVAAAVAVFASIAVENGDFSLPGDAKYSNWENIPGWNSDTQAADSGVEAPAEDGNVVAYKMSSDPSVYNLTDHIIAAGEEFKVNVEASDAWNSSQFIVTLYYDNGDGTRNVLATQTFDLSSEEPFELTTMATEASVGANLGIEFDNISTDGGDGWTQFDNVQLFVK</sequence>
<accession>A0ABW5X8T2</accession>
<comment type="subcellular location">
    <subcellularLocation>
        <location evidence="1">Membrane</location>
        <topology evidence="1">Multi-pass membrane protein</topology>
    </subcellularLocation>
</comment>
<evidence type="ECO:0000256" key="5">
    <source>
        <dbReference type="ARBA" id="ARBA00023136"/>
    </source>
</evidence>
<evidence type="ECO:0000313" key="7">
    <source>
        <dbReference type="EMBL" id="MFD2835490.1"/>
    </source>
</evidence>
<feature type="domain" description="PKD" evidence="6">
    <location>
        <begin position="51"/>
        <end position="108"/>
    </location>
</feature>
<keyword evidence="5" id="KW-0472">Membrane</keyword>
<dbReference type="PROSITE" id="PS50093">
    <property type="entry name" value="PKD"/>
    <property type="match status" value="2"/>
</dbReference>
<dbReference type="Proteomes" id="UP001597438">
    <property type="component" value="Unassembled WGS sequence"/>
</dbReference>
<evidence type="ECO:0000256" key="1">
    <source>
        <dbReference type="ARBA" id="ARBA00004141"/>
    </source>
</evidence>
<dbReference type="InterPro" id="IPR022409">
    <property type="entry name" value="PKD/Chitinase_dom"/>
</dbReference>
<dbReference type="Gene3D" id="2.60.40.10">
    <property type="entry name" value="Immunoglobulins"/>
    <property type="match status" value="2"/>
</dbReference>
<protein>
    <submittedName>
        <fullName evidence="7">PKD domain-containing protein</fullName>
    </submittedName>
</protein>
<dbReference type="CDD" id="cd00146">
    <property type="entry name" value="PKD"/>
    <property type="match status" value="2"/>
</dbReference>
<dbReference type="RefSeq" id="WP_251742233.1">
    <property type="nucleotide sequence ID" value="NZ_JBHUOJ010000041.1"/>
</dbReference>
<evidence type="ECO:0000259" key="6">
    <source>
        <dbReference type="PROSITE" id="PS50093"/>
    </source>
</evidence>
<dbReference type="SUPFAM" id="SSF49299">
    <property type="entry name" value="PKD domain"/>
    <property type="match status" value="2"/>
</dbReference>
<dbReference type="InterPro" id="IPR035986">
    <property type="entry name" value="PKD_dom_sf"/>
</dbReference>
<evidence type="ECO:0000256" key="4">
    <source>
        <dbReference type="ARBA" id="ARBA00022989"/>
    </source>
</evidence>
<keyword evidence="3" id="KW-0677">Repeat</keyword>
<dbReference type="PROSITE" id="PS51257">
    <property type="entry name" value="PROKAR_LIPOPROTEIN"/>
    <property type="match status" value="1"/>
</dbReference>
<organism evidence="7 8">
    <name type="scientific">Christiangramia antarctica</name>
    <dbReference type="NCBI Taxonomy" id="2058158"/>
    <lineage>
        <taxon>Bacteria</taxon>
        <taxon>Pseudomonadati</taxon>
        <taxon>Bacteroidota</taxon>
        <taxon>Flavobacteriia</taxon>
        <taxon>Flavobacteriales</taxon>
        <taxon>Flavobacteriaceae</taxon>
        <taxon>Christiangramia</taxon>
    </lineage>
</organism>
<reference evidence="8" key="1">
    <citation type="journal article" date="2019" name="Int. J. Syst. Evol. Microbiol.">
        <title>The Global Catalogue of Microorganisms (GCM) 10K type strain sequencing project: providing services to taxonomists for standard genome sequencing and annotation.</title>
        <authorList>
            <consortium name="The Broad Institute Genomics Platform"/>
            <consortium name="The Broad Institute Genome Sequencing Center for Infectious Disease"/>
            <person name="Wu L."/>
            <person name="Ma J."/>
        </authorList>
    </citation>
    <scope>NUCLEOTIDE SEQUENCE [LARGE SCALE GENOMIC DNA]</scope>
    <source>
        <strain evidence="8">KCTC 52925</strain>
    </source>
</reference>
<keyword evidence="4" id="KW-1133">Transmembrane helix</keyword>
<dbReference type="InterPro" id="IPR013783">
    <property type="entry name" value="Ig-like_fold"/>
</dbReference>
<evidence type="ECO:0000313" key="8">
    <source>
        <dbReference type="Proteomes" id="UP001597438"/>
    </source>
</evidence>
<dbReference type="InterPro" id="IPR000601">
    <property type="entry name" value="PKD_dom"/>
</dbReference>
<dbReference type="EMBL" id="JBHUOJ010000041">
    <property type="protein sequence ID" value="MFD2835490.1"/>
    <property type="molecule type" value="Genomic_DNA"/>
</dbReference>
<comment type="caution">
    <text evidence="7">The sequence shown here is derived from an EMBL/GenBank/DDBJ whole genome shotgun (WGS) entry which is preliminary data.</text>
</comment>
<keyword evidence="8" id="KW-1185">Reference proteome</keyword>
<evidence type="ECO:0000256" key="2">
    <source>
        <dbReference type="ARBA" id="ARBA00022692"/>
    </source>
</evidence>
<evidence type="ECO:0000256" key="3">
    <source>
        <dbReference type="ARBA" id="ARBA00022737"/>
    </source>
</evidence>
<feature type="domain" description="PKD" evidence="6">
    <location>
        <begin position="135"/>
        <end position="191"/>
    </location>
</feature>
<name>A0ABW5X8T2_9FLAO</name>
<proteinExistence type="predicted"/>
<gene>
    <name evidence="7" type="ORF">ACFSYS_19515</name>
</gene>
<dbReference type="PANTHER" id="PTHR46730:SF4">
    <property type="entry name" value="POLYCYSTIC KIDNEY DISEASE PROTEIN 1-LIKE 1"/>
    <property type="match status" value="1"/>
</dbReference>
<dbReference type="Pfam" id="PF18911">
    <property type="entry name" value="PKD_4"/>
    <property type="match status" value="2"/>
</dbReference>
<dbReference type="SMART" id="SM00089">
    <property type="entry name" value="PKD"/>
    <property type="match status" value="2"/>
</dbReference>